<dbReference type="EMBL" id="KQ414823">
    <property type="protein sequence ID" value="KOC60433.1"/>
    <property type="molecule type" value="Genomic_DNA"/>
</dbReference>
<proteinExistence type="predicted"/>
<name>A0A0L7QP73_9HYME</name>
<accession>A0A0L7QP73</accession>
<protein>
    <submittedName>
        <fullName evidence="1">Uncharacterized protein</fullName>
    </submittedName>
</protein>
<keyword evidence="2" id="KW-1185">Reference proteome</keyword>
<reference evidence="1 2" key="1">
    <citation type="submission" date="2015-07" db="EMBL/GenBank/DDBJ databases">
        <title>The genome of Habropoda laboriosa.</title>
        <authorList>
            <person name="Pan H."/>
            <person name="Kapheim K."/>
        </authorList>
    </citation>
    <scope>NUCLEOTIDE SEQUENCE [LARGE SCALE GENOMIC DNA]</scope>
    <source>
        <strain evidence="1">0110345459</strain>
    </source>
</reference>
<organism evidence="1 2">
    <name type="scientific">Habropoda laboriosa</name>
    <dbReference type="NCBI Taxonomy" id="597456"/>
    <lineage>
        <taxon>Eukaryota</taxon>
        <taxon>Metazoa</taxon>
        <taxon>Ecdysozoa</taxon>
        <taxon>Arthropoda</taxon>
        <taxon>Hexapoda</taxon>
        <taxon>Insecta</taxon>
        <taxon>Pterygota</taxon>
        <taxon>Neoptera</taxon>
        <taxon>Endopterygota</taxon>
        <taxon>Hymenoptera</taxon>
        <taxon>Apocrita</taxon>
        <taxon>Aculeata</taxon>
        <taxon>Apoidea</taxon>
        <taxon>Anthophila</taxon>
        <taxon>Apidae</taxon>
        <taxon>Habropoda</taxon>
    </lineage>
</organism>
<sequence>MICADELIEDVLLNVHETMWYQYDGCSAPYSRAATQVLNRKFPNRWIGRDDRISWLTCSLDLTPLGIFHLQKLIKDVY</sequence>
<evidence type="ECO:0000313" key="1">
    <source>
        <dbReference type="EMBL" id="KOC60433.1"/>
    </source>
</evidence>
<gene>
    <name evidence="1" type="ORF">WH47_08448</name>
</gene>
<dbReference type="AlphaFoldDB" id="A0A0L7QP73"/>
<dbReference type="Proteomes" id="UP000053825">
    <property type="component" value="Unassembled WGS sequence"/>
</dbReference>
<evidence type="ECO:0000313" key="2">
    <source>
        <dbReference type="Proteomes" id="UP000053825"/>
    </source>
</evidence>